<organism evidence="1 2">
    <name type="scientific">Metabacillus mangrovi</name>
    <dbReference type="NCBI Taxonomy" id="1491830"/>
    <lineage>
        <taxon>Bacteria</taxon>
        <taxon>Bacillati</taxon>
        <taxon>Bacillota</taxon>
        <taxon>Bacilli</taxon>
        <taxon>Bacillales</taxon>
        <taxon>Bacillaceae</taxon>
        <taxon>Metabacillus</taxon>
    </lineage>
</organism>
<dbReference type="Proteomes" id="UP000434639">
    <property type="component" value="Unassembled WGS sequence"/>
</dbReference>
<reference evidence="1 2" key="1">
    <citation type="journal article" date="2017" name="Int. J. Syst. Evol. Microbiol.">
        <title>Bacillus mangrovi sp. nov., isolated from a sediment sample from a mangrove forest.</title>
        <authorList>
            <person name="Gupta V."/>
            <person name="Singh P.K."/>
            <person name="Korpole S."/>
            <person name="Tanuku N.R.S."/>
            <person name="Pinnaka A.K."/>
        </authorList>
    </citation>
    <scope>NUCLEOTIDE SEQUENCE [LARGE SCALE GENOMIC DNA]</scope>
    <source>
        <strain evidence="1 2">KCTC 33872</strain>
    </source>
</reference>
<dbReference type="OrthoDB" id="2449131at2"/>
<keyword evidence="2" id="KW-1185">Reference proteome</keyword>
<comment type="caution">
    <text evidence="1">The sequence shown here is derived from an EMBL/GenBank/DDBJ whole genome shotgun (WGS) entry which is preliminary data.</text>
</comment>
<evidence type="ECO:0000313" key="2">
    <source>
        <dbReference type="Proteomes" id="UP000434639"/>
    </source>
</evidence>
<dbReference type="EMBL" id="WMIB01000001">
    <property type="protein sequence ID" value="MTH52185.1"/>
    <property type="molecule type" value="Genomic_DNA"/>
</dbReference>
<dbReference type="PROSITE" id="PS51257">
    <property type="entry name" value="PROKAR_LIPOPROTEIN"/>
    <property type="match status" value="1"/>
</dbReference>
<evidence type="ECO:0000313" key="1">
    <source>
        <dbReference type="EMBL" id="MTH52185.1"/>
    </source>
</evidence>
<evidence type="ECO:0008006" key="3">
    <source>
        <dbReference type="Google" id="ProtNLM"/>
    </source>
</evidence>
<accession>A0A7X2V3A8</accession>
<dbReference type="AlphaFoldDB" id="A0A7X2V3A8"/>
<protein>
    <recommendedName>
        <fullName evidence="3">ABC transporter periplasmic binding protein yphF</fullName>
    </recommendedName>
</protein>
<proteinExistence type="predicted"/>
<name>A0A7X2V3A8_9BACI</name>
<sequence length="238" mass="26576">MKQLAGAGMVLLILLLSGCLYPEAKLAQNAIPYDQQLESVQDAVDRFREDSGGLLPIKNKDMNTPVYEKYPVDFSKLVPSLLPEAPGTAYESGGIYQYVLINAEKKPEVKLIDLRTAEKIRDLRIRLTAYLESNRYPPYKEVLQPGVFTLDYGKLGLKDAPSVQSPYTDHLLPLLIGSSGEIFVDYRIDLSLKLKETGAKPEEGTDIRTLLTDDSVFVPAFSKAYTVNEKNEPVFLNE</sequence>
<dbReference type="RefSeq" id="WP_155110711.1">
    <property type="nucleotide sequence ID" value="NZ_WMIB01000001.1"/>
</dbReference>
<gene>
    <name evidence="1" type="ORF">GKZ89_02115</name>
</gene>